<comment type="similarity">
    <text evidence="2">Belongs to the SusD family.</text>
</comment>
<proteinExistence type="inferred from homology"/>
<reference evidence="7 8" key="1">
    <citation type="submission" date="2014-04" db="EMBL/GenBank/DDBJ databases">
        <authorList>
            <person name="Sears C."/>
            <person name="Carroll K."/>
            <person name="Sack B.R."/>
            <person name="Qadri F."/>
            <person name="Myers L.L."/>
            <person name="Chung G.-T."/>
            <person name="Escheverria P."/>
            <person name="Fraser C.M."/>
            <person name="Sadzewicz L."/>
            <person name="Shefchek K.A."/>
            <person name="Tallon L."/>
            <person name="Das S.P."/>
            <person name="Daugherty S."/>
            <person name="Mongodin E.F."/>
        </authorList>
    </citation>
    <scope>NUCLEOTIDE SEQUENCE [LARGE SCALE GENOMIC DNA]</scope>
    <source>
        <strain evidence="7 8">3776 D15 i</strain>
    </source>
</reference>
<dbReference type="Pfam" id="PF07980">
    <property type="entry name" value="SusD_RagB"/>
    <property type="match status" value="1"/>
</dbReference>
<evidence type="ECO:0000256" key="5">
    <source>
        <dbReference type="ARBA" id="ARBA00023237"/>
    </source>
</evidence>
<dbReference type="InterPro" id="IPR011990">
    <property type="entry name" value="TPR-like_helical_dom_sf"/>
</dbReference>
<sequence>MYLCNDGLPIDKSPLFKGFQYQTSEFENRDSRMEQTFIVPGSEVFFEGGLWTPTYPGFVGNSATRTGYMIRKFLDETLDAAQFIGEYDFKEFRYAEVLLILAEALYEKNGQITDDQLDITINDLRNRANMPHLTNAFVSANGLNMLEEIRRERTVELAFEGYRRDDLRRWGTAETVLPLAIRGVKFVGTEYQQKFPELVIGQDIQVDSDGFIIAQPASARKFQTPKHWLSPIPLQQVQLSKGTLEQNPGW</sequence>
<comment type="caution">
    <text evidence="7">The sequence shown here is derived from an EMBL/GenBank/DDBJ whole genome shotgun (WGS) entry which is preliminary data.</text>
</comment>
<feature type="domain" description="RagB/SusD" evidence="6">
    <location>
        <begin position="20"/>
        <end position="250"/>
    </location>
</feature>
<evidence type="ECO:0000256" key="2">
    <source>
        <dbReference type="ARBA" id="ARBA00006275"/>
    </source>
</evidence>
<evidence type="ECO:0000313" key="7">
    <source>
        <dbReference type="EMBL" id="KDS40822.1"/>
    </source>
</evidence>
<dbReference type="AlphaFoldDB" id="A0AB34LDC6"/>
<dbReference type="Proteomes" id="UP000027850">
    <property type="component" value="Unassembled WGS sequence"/>
</dbReference>
<dbReference type="EMBL" id="JNHK01000025">
    <property type="protein sequence ID" value="KDS40822.1"/>
    <property type="molecule type" value="Genomic_DNA"/>
</dbReference>
<evidence type="ECO:0000259" key="6">
    <source>
        <dbReference type="Pfam" id="PF07980"/>
    </source>
</evidence>
<keyword evidence="5" id="KW-0998">Cell outer membrane</keyword>
<dbReference type="SUPFAM" id="SSF48452">
    <property type="entry name" value="TPR-like"/>
    <property type="match status" value="1"/>
</dbReference>
<comment type="subcellular location">
    <subcellularLocation>
        <location evidence="1">Cell outer membrane</location>
    </subcellularLocation>
</comment>
<dbReference type="InterPro" id="IPR012944">
    <property type="entry name" value="SusD_RagB_dom"/>
</dbReference>
<name>A0AB34LDC6_PARDI</name>
<protein>
    <submittedName>
        <fullName evidence="7">SusD family protein</fullName>
    </submittedName>
</protein>
<dbReference type="RefSeq" id="WP_232428573.1">
    <property type="nucleotide sequence ID" value="NZ_JNHK01000025.1"/>
</dbReference>
<evidence type="ECO:0000313" key="8">
    <source>
        <dbReference type="Proteomes" id="UP000027850"/>
    </source>
</evidence>
<accession>A0AB34LDC6</accession>
<gene>
    <name evidence="7" type="ORF">M091_3746</name>
</gene>
<keyword evidence="3" id="KW-0732">Signal</keyword>
<evidence type="ECO:0000256" key="4">
    <source>
        <dbReference type="ARBA" id="ARBA00023136"/>
    </source>
</evidence>
<evidence type="ECO:0000256" key="1">
    <source>
        <dbReference type="ARBA" id="ARBA00004442"/>
    </source>
</evidence>
<dbReference type="GO" id="GO:0009279">
    <property type="term" value="C:cell outer membrane"/>
    <property type="evidence" value="ECO:0007669"/>
    <property type="project" value="UniProtKB-SubCell"/>
</dbReference>
<dbReference type="Gene3D" id="1.25.40.390">
    <property type="match status" value="1"/>
</dbReference>
<organism evidence="7 8">
    <name type="scientific">Parabacteroides distasonis str. 3776 D15 i</name>
    <dbReference type="NCBI Taxonomy" id="1339342"/>
    <lineage>
        <taxon>Bacteria</taxon>
        <taxon>Pseudomonadati</taxon>
        <taxon>Bacteroidota</taxon>
        <taxon>Bacteroidia</taxon>
        <taxon>Bacteroidales</taxon>
        <taxon>Tannerellaceae</taxon>
        <taxon>Parabacteroides</taxon>
    </lineage>
</organism>
<evidence type="ECO:0000256" key="3">
    <source>
        <dbReference type="ARBA" id="ARBA00022729"/>
    </source>
</evidence>
<keyword evidence="4" id="KW-0472">Membrane</keyword>